<accession>A0AAW0DK88</accession>
<dbReference type="Proteomes" id="UP001383192">
    <property type="component" value="Unassembled WGS sequence"/>
</dbReference>
<name>A0AAW0DK88_9AGAR</name>
<evidence type="ECO:0000313" key="2">
    <source>
        <dbReference type="Proteomes" id="UP001383192"/>
    </source>
</evidence>
<sequence length="124" mass="14349">MQAYQYNTRLSKDTKKLVKSAAKKVARAIDANTLGHAVEVEKYRLFYWCAQCSLYVTQALTEMVVLWKWSDLETSRLGFFRRVFRGGEKENVRKMKKAYRALKLSGRRRVNAALTTVEHTAISP</sequence>
<keyword evidence="2" id="KW-1185">Reference proteome</keyword>
<comment type="caution">
    <text evidence="1">The sequence shown here is derived from an EMBL/GenBank/DDBJ whole genome shotgun (WGS) entry which is preliminary data.</text>
</comment>
<organism evidence="1 2">
    <name type="scientific">Paramarasmius palmivorus</name>
    <dbReference type="NCBI Taxonomy" id="297713"/>
    <lineage>
        <taxon>Eukaryota</taxon>
        <taxon>Fungi</taxon>
        <taxon>Dikarya</taxon>
        <taxon>Basidiomycota</taxon>
        <taxon>Agaricomycotina</taxon>
        <taxon>Agaricomycetes</taxon>
        <taxon>Agaricomycetidae</taxon>
        <taxon>Agaricales</taxon>
        <taxon>Marasmiineae</taxon>
        <taxon>Marasmiaceae</taxon>
        <taxon>Paramarasmius</taxon>
    </lineage>
</organism>
<gene>
    <name evidence="1" type="ORF">VNI00_005143</name>
</gene>
<dbReference type="AlphaFoldDB" id="A0AAW0DK88"/>
<proteinExistence type="predicted"/>
<reference evidence="1 2" key="1">
    <citation type="submission" date="2024-01" db="EMBL/GenBank/DDBJ databases">
        <title>A draft genome for a cacao thread blight-causing isolate of Paramarasmius palmivorus.</title>
        <authorList>
            <person name="Baruah I.K."/>
            <person name="Bukari Y."/>
            <person name="Amoako-Attah I."/>
            <person name="Meinhardt L.W."/>
            <person name="Bailey B.A."/>
            <person name="Cohen S.P."/>
        </authorList>
    </citation>
    <scope>NUCLEOTIDE SEQUENCE [LARGE SCALE GENOMIC DNA]</scope>
    <source>
        <strain evidence="1 2">GH-12</strain>
    </source>
</reference>
<evidence type="ECO:0000313" key="1">
    <source>
        <dbReference type="EMBL" id="KAK7051031.1"/>
    </source>
</evidence>
<dbReference type="EMBL" id="JAYKXP010000014">
    <property type="protein sequence ID" value="KAK7051031.1"/>
    <property type="molecule type" value="Genomic_DNA"/>
</dbReference>
<protein>
    <submittedName>
        <fullName evidence="1">Uncharacterized protein</fullName>
    </submittedName>
</protein>